<dbReference type="GO" id="GO:0046872">
    <property type="term" value="F:metal ion binding"/>
    <property type="evidence" value="ECO:0007669"/>
    <property type="project" value="UniProtKB-UniRule"/>
</dbReference>
<dbReference type="VEuPathDB" id="FungiDB:PEXP_058540"/>
<dbReference type="InterPro" id="IPR032466">
    <property type="entry name" value="Metal_Hydrolase"/>
</dbReference>
<dbReference type="CDD" id="cd01301">
    <property type="entry name" value="rDP_like"/>
    <property type="match status" value="1"/>
</dbReference>
<evidence type="ECO:0000313" key="3">
    <source>
        <dbReference type="EMBL" id="KGO62215.1"/>
    </source>
</evidence>
<evidence type="ECO:0000256" key="1">
    <source>
        <dbReference type="ARBA" id="ARBA00022997"/>
    </source>
</evidence>
<proteinExistence type="inferred from homology"/>
<comment type="similarity">
    <text evidence="2">Belongs to the metallo-dependent hydrolases superfamily. Peptidase M19 family.</text>
</comment>
<reference evidence="3 4" key="1">
    <citation type="journal article" date="2015" name="Mol. Plant Microbe Interact.">
        <title>Genome, transcriptome, and functional analyses of Penicillium expansum provide new insights into secondary metabolism and pathogenicity.</title>
        <authorList>
            <person name="Ballester A.R."/>
            <person name="Marcet-Houben M."/>
            <person name="Levin E."/>
            <person name="Sela N."/>
            <person name="Selma-Lazaro C."/>
            <person name="Carmona L."/>
            <person name="Wisniewski M."/>
            <person name="Droby S."/>
            <person name="Gonzalez-Candelas L."/>
            <person name="Gabaldon T."/>
        </authorList>
    </citation>
    <scope>NUCLEOTIDE SEQUENCE [LARGE SCALE GENOMIC DNA]</scope>
    <source>
        <strain evidence="3 4">MD-8</strain>
    </source>
</reference>
<evidence type="ECO:0000256" key="2">
    <source>
        <dbReference type="RuleBase" id="RU341113"/>
    </source>
</evidence>
<dbReference type="AlphaFoldDB" id="A0A0A2K4J6"/>
<sequence>MTIGSSFMEQALEILGSVPLVDGHNDWPHLIRGFYDSTLDGRFQRGSNLVGHVDLKRLKEGKSGGAFWSVYIDCPNSDDFTDDAIHFEALRDTIQQIDLVHRIVDLYSDDMGLVEDSSDIMRLFKAGRFASLIGVEGLHQIANSASVLRMYYKLGVRYVTLAHNKNNTYADSATSSSPAHGGLSAQGIQMVREMNRIGMIIDLSHTSEAAMHQVLGISKAPVMFSHSAIASIVPHVRNVSNAVLKKLKVNNGVIMITFIPSLIHAEASEANIDHIVDNIIYAGDLIGYNHVGLGSDYDGMFSAVKGVDDVSFYPDLVAKMLERDIPRSDVEKVIGLNIIRVLGEVEAQAAKMKSQSAVMEDGVKQLWNNNFRATVESVYPDAEKSSRNK</sequence>
<keyword evidence="2" id="KW-0482">Metalloprotease</keyword>
<dbReference type="Pfam" id="PF01244">
    <property type="entry name" value="Peptidase_M19"/>
    <property type="match status" value="1"/>
</dbReference>
<dbReference type="RefSeq" id="XP_016602834.1">
    <property type="nucleotide sequence ID" value="XM_016738528.1"/>
</dbReference>
<dbReference type="HOGENOM" id="CLU_031404_4_0_1"/>
<comment type="catalytic activity">
    <reaction evidence="2">
        <text>an L-aminoacyl-L-amino acid + H2O = 2 an L-alpha-amino acid</text>
        <dbReference type="Rhea" id="RHEA:48940"/>
        <dbReference type="ChEBI" id="CHEBI:15377"/>
        <dbReference type="ChEBI" id="CHEBI:59869"/>
        <dbReference type="ChEBI" id="CHEBI:77460"/>
        <dbReference type="EC" id="3.4.13.19"/>
    </reaction>
</comment>
<comment type="cofactor">
    <cofactor evidence="2">
        <name>Zn(2+)</name>
        <dbReference type="ChEBI" id="CHEBI:29105"/>
    </cofactor>
</comment>
<dbReference type="STRING" id="27334.A0A0A2K4J6"/>
<dbReference type="GO" id="GO:0006508">
    <property type="term" value="P:proteolysis"/>
    <property type="evidence" value="ECO:0007669"/>
    <property type="project" value="UniProtKB-KW"/>
</dbReference>
<comment type="caution">
    <text evidence="3">The sequence shown here is derived from an EMBL/GenBank/DDBJ whole genome shotgun (WGS) entry which is preliminary data.</text>
</comment>
<dbReference type="InterPro" id="IPR008257">
    <property type="entry name" value="Pept_M19"/>
</dbReference>
<keyword evidence="2" id="KW-0862">Zinc</keyword>
<dbReference type="PANTHER" id="PTHR10443">
    <property type="entry name" value="MICROSOMAL DIPEPTIDASE"/>
    <property type="match status" value="1"/>
</dbReference>
<keyword evidence="2" id="KW-0378">Hydrolase</keyword>
<organism evidence="3 4">
    <name type="scientific">Penicillium expansum</name>
    <name type="common">Blue mold rot fungus</name>
    <dbReference type="NCBI Taxonomy" id="27334"/>
    <lineage>
        <taxon>Eukaryota</taxon>
        <taxon>Fungi</taxon>
        <taxon>Dikarya</taxon>
        <taxon>Ascomycota</taxon>
        <taxon>Pezizomycotina</taxon>
        <taxon>Eurotiomycetes</taxon>
        <taxon>Eurotiomycetidae</taxon>
        <taxon>Eurotiales</taxon>
        <taxon>Aspergillaceae</taxon>
        <taxon>Penicillium</taxon>
    </lineage>
</organism>
<dbReference type="PROSITE" id="PS51365">
    <property type="entry name" value="RENAL_DIPEPTIDASE_2"/>
    <property type="match status" value="1"/>
</dbReference>
<dbReference type="Gene3D" id="3.20.20.140">
    <property type="entry name" value="Metal-dependent hydrolases"/>
    <property type="match status" value="1"/>
</dbReference>
<name>A0A0A2K4J6_PENEN</name>
<dbReference type="EC" id="3.4.13.19" evidence="2"/>
<evidence type="ECO:0000313" key="4">
    <source>
        <dbReference type="Proteomes" id="UP000030143"/>
    </source>
</evidence>
<accession>A0A0A2K4J6</accession>
<dbReference type="SUPFAM" id="SSF51556">
    <property type="entry name" value="Metallo-dependent hydrolases"/>
    <property type="match status" value="1"/>
</dbReference>
<dbReference type="GO" id="GO:0070573">
    <property type="term" value="F:metallodipeptidase activity"/>
    <property type="evidence" value="ECO:0007669"/>
    <property type="project" value="InterPro"/>
</dbReference>
<dbReference type="EMBL" id="JQFZ01000023">
    <property type="protein sequence ID" value="KGO62215.1"/>
    <property type="molecule type" value="Genomic_DNA"/>
</dbReference>
<dbReference type="GeneID" id="27673947"/>
<protein>
    <recommendedName>
        <fullName evidence="2">Dipeptidase</fullName>
        <ecNumber evidence="2">3.4.13.19</ecNumber>
    </recommendedName>
</protein>
<dbReference type="Proteomes" id="UP000030143">
    <property type="component" value="Unassembled WGS sequence"/>
</dbReference>
<keyword evidence="4" id="KW-1185">Reference proteome</keyword>
<keyword evidence="2" id="KW-0645">Protease</keyword>
<gene>
    <name evidence="3" type="ORF">PEX2_012510</name>
</gene>
<keyword evidence="2" id="KW-0479">Metal-binding</keyword>
<keyword evidence="1 2" id="KW-0224">Dipeptidase</keyword>
<dbReference type="PANTHER" id="PTHR10443:SF12">
    <property type="entry name" value="DIPEPTIDASE"/>
    <property type="match status" value="1"/>
</dbReference>